<dbReference type="InterPro" id="IPR053147">
    <property type="entry name" value="Hsp_HslJ-like"/>
</dbReference>
<dbReference type="EMBL" id="JBHMCA010000018">
    <property type="protein sequence ID" value="MFB9442701.1"/>
    <property type="molecule type" value="Genomic_DNA"/>
</dbReference>
<dbReference type="InterPro" id="IPR038670">
    <property type="entry name" value="HslJ-like_sf"/>
</dbReference>
<evidence type="ECO:0000313" key="3">
    <source>
        <dbReference type="EMBL" id="MFB9442701.1"/>
    </source>
</evidence>
<comment type="caution">
    <text evidence="3">The sequence shown here is derived from an EMBL/GenBank/DDBJ whole genome shotgun (WGS) entry which is preliminary data.</text>
</comment>
<dbReference type="RefSeq" id="WP_223103015.1">
    <property type="nucleotide sequence ID" value="NZ_CP061913.1"/>
</dbReference>
<dbReference type="Proteomes" id="UP001589608">
    <property type="component" value="Unassembled WGS sequence"/>
</dbReference>
<dbReference type="PANTHER" id="PTHR35535">
    <property type="entry name" value="HEAT SHOCK PROTEIN HSLJ"/>
    <property type="match status" value="1"/>
</dbReference>
<evidence type="ECO:0000313" key="4">
    <source>
        <dbReference type="Proteomes" id="UP001589608"/>
    </source>
</evidence>
<organism evidence="3 4">
    <name type="scientific">Dactylosporangium vinaceum</name>
    <dbReference type="NCBI Taxonomy" id="53362"/>
    <lineage>
        <taxon>Bacteria</taxon>
        <taxon>Bacillati</taxon>
        <taxon>Actinomycetota</taxon>
        <taxon>Actinomycetes</taxon>
        <taxon>Micromonosporales</taxon>
        <taxon>Micromonosporaceae</taxon>
        <taxon>Dactylosporangium</taxon>
    </lineage>
</organism>
<gene>
    <name evidence="3" type="ORF">ACFFTR_06335</name>
</gene>
<sequence>MTTRIALAAILLLLSACGGGGSGAGAGLAGRTFLSTEVTGHTLVAGTRLEVGFPQDGKLTAQAGCNHLFGDVSFGGGRLQVSGIGTTDMGCEQARGEQDTWLVHFLSAGPAFTLTGDELVLTGAAETIRLVDRKAASPDRALQGTRWVVESVLDGSTAGSVPAGAEAYLQFDGERVTGDGGCNRLSGRAVPGPDTVTFSDVRFTLIACADDRNTLDEAVLATLSGVVTVKIDGDRLELRAANGKGLQLRAG</sequence>
<feature type="signal peptide" evidence="1">
    <location>
        <begin position="1"/>
        <end position="24"/>
    </location>
</feature>
<dbReference type="Gene3D" id="2.40.128.270">
    <property type="match status" value="2"/>
</dbReference>
<protein>
    <submittedName>
        <fullName evidence="3">META domain-containing protein</fullName>
    </submittedName>
</protein>
<keyword evidence="4" id="KW-1185">Reference proteome</keyword>
<feature type="domain" description="DUF306" evidence="2">
    <location>
        <begin position="140"/>
        <end position="245"/>
    </location>
</feature>
<evidence type="ECO:0000259" key="2">
    <source>
        <dbReference type="Pfam" id="PF03724"/>
    </source>
</evidence>
<name>A0ABV5M1M2_9ACTN</name>
<feature type="domain" description="DUF306" evidence="2">
    <location>
        <begin position="27"/>
        <end position="127"/>
    </location>
</feature>
<keyword evidence="1" id="KW-0732">Signal</keyword>
<reference evidence="3 4" key="1">
    <citation type="submission" date="2024-09" db="EMBL/GenBank/DDBJ databases">
        <authorList>
            <person name="Sun Q."/>
            <person name="Mori K."/>
        </authorList>
    </citation>
    <scope>NUCLEOTIDE SEQUENCE [LARGE SCALE GENOMIC DNA]</scope>
    <source>
        <strain evidence="3 4">JCM 3307</strain>
    </source>
</reference>
<proteinExistence type="predicted"/>
<accession>A0ABV5M1M2</accession>
<feature type="chain" id="PRO_5047459277" evidence="1">
    <location>
        <begin position="25"/>
        <end position="251"/>
    </location>
</feature>
<dbReference type="InterPro" id="IPR005184">
    <property type="entry name" value="DUF306_Meta_HslJ"/>
</dbReference>
<evidence type="ECO:0000256" key="1">
    <source>
        <dbReference type="SAM" id="SignalP"/>
    </source>
</evidence>
<dbReference type="PANTHER" id="PTHR35535:SF2">
    <property type="entry name" value="DUF306 DOMAIN-CONTAINING PROTEIN"/>
    <property type="match status" value="1"/>
</dbReference>
<dbReference type="PROSITE" id="PS51257">
    <property type="entry name" value="PROKAR_LIPOPROTEIN"/>
    <property type="match status" value="1"/>
</dbReference>
<dbReference type="Pfam" id="PF03724">
    <property type="entry name" value="META"/>
    <property type="match status" value="2"/>
</dbReference>